<dbReference type="EMBL" id="JAPMLT010000005">
    <property type="protein sequence ID" value="MCX7570707.1"/>
    <property type="molecule type" value="Genomic_DNA"/>
</dbReference>
<dbReference type="SUPFAM" id="SSF102588">
    <property type="entry name" value="LmbE-like"/>
    <property type="match status" value="1"/>
</dbReference>
<sequence>MWFRRLLLSALIGSLLLAWQPGLAKAAAFTPGPRTRLLVIVPHPDDESLAGTGLIERTLHAGGQVRLVVMTNGDGFRTAAKRAFGIASPTSDDMYRLGLLRQREELAAAKKIGLTERDILFLGYPDAGLHQLWDTHWDTTRPYRGINGHQQVPYRLAYRRGAPYCGQSVSFDLTRVIGEFRPTDVLYPDPHDVHRDHWSTSAFTQYALAKTKSAPRELTYLVHYPDYPSPRTYHPVKSLAPPARLAHIDGVRWNKQPLTALEQSQKHTSILTHRSQVRVMRDLLTSFVRTNELTAAYSLPQVAPLQGRGTQVFLQRSPLPHMIVCDPAHDQTAAQSSNADLQKIGAARDADRLWLCLEFGGSVRLGYDYALHLRLPDSTRSRLDLYVESGRIRTMLPLLQGEQPDLQCFGNRLLLSIPRSALSDAQTVLLSAEVRAHGLLADKTPWRRVRL</sequence>
<dbReference type="PANTHER" id="PTHR12993">
    <property type="entry name" value="N-ACETYLGLUCOSAMINYL-PHOSPHATIDYLINOSITOL DE-N-ACETYLASE-RELATED"/>
    <property type="match status" value="1"/>
</dbReference>
<gene>
    <name evidence="2" type="ORF">OS242_12095</name>
</gene>
<evidence type="ECO:0000313" key="3">
    <source>
        <dbReference type="Proteomes" id="UP001208017"/>
    </source>
</evidence>
<evidence type="ECO:0000313" key="2">
    <source>
        <dbReference type="EMBL" id="MCX7570707.1"/>
    </source>
</evidence>
<dbReference type="PANTHER" id="PTHR12993:SF11">
    <property type="entry name" value="N-ACETYLGLUCOSAMINYL-PHOSPHATIDYLINOSITOL DE-N-ACETYLASE"/>
    <property type="match status" value="1"/>
</dbReference>
<dbReference type="InterPro" id="IPR003737">
    <property type="entry name" value="GlcNAc_PI_deacetylase-related"/>
</dbReference>
<feature type="signal peptide" evidence="1">
    <location>
        <begin position="1"/>
        <end position="26"/>
    </location>
</feature>
<dbReference type="Proteomes" id="UP001208017">
    <property type="component" value="Unassembled WGS sequence"/>
</dbReference>
<dbReference type="InterPro" id="IPR024078">
    <property type="entry name" value="LmbE-like_dom_sf"/>
</dbReference>
<dbReference type="Gene3D" id="3.40.50.10320">
    <property type="entry name" value="LmbE-like"/>
    <property type="match status" value="1"/>
</dbReference>
<name>A0ABT3X1A2_9BACL</name>
<protein>
    <submittedName>
        <fullName evidence="2">PIG-L family deacetylase</fullName>
    </submittedName>
</protein>
<feature type="chain" id="PRO_5045406835" evidence="1">
    <location>
        <begin position="27"/>
        <end position="451"/>
    </location>
</feature>
<proteinExistence type="predicted"/>
<dbReference type="Pfam" id="PF02585">
    <property type="entry name" value="PIG-L"/>
    <property type="match status" value="1"/>
</dbReference>
<comment type="caution">
    <text evidence="2">The sequence shown here is derived from an EMBL/GenBank/DDBJ whole genome shotgun (WGS) entry which is preliminary data.</text>
</comment>
<accession>A0ABT3X1A2</accession>
<reference evidence="2 3" key="1">
    <citation type="submission" date="2022-11" db="EMBL/GenBank/DDBJ databases">
        <title>Study of microbial diversity in lake waters.</title>
        <authorList>
            <person name="Zhang J."/>
        </authorList>
    </citation>
    <scope>NUCLEOTIDE SEQUENCE [LARGE SCALE GENOMIC DNA]</scope>
    <source>
        <strain evidence="2 3">DT12</strain>
    </source>
</reference>
<keyword evidence="1" id="KW-0732">Signal</keyword>
<dbReference type="RefSeq" id="WP_267151954.1">
    <property type="nucleotide sequence ID" value="NZ_JAPMLT010000005.1"/>
</dbReference>
<keyword evidence="3" id="KW-1185">Reference proteome</keyword>
<organism evidence="2 3">
    <name type="scientific">Tumebacillus lacus</name>
    <dbReference type="NCBI Taxonomy" id="2995335"/>
    <lineage>
        <taxon>Bacteria</taxon>
        <taxon>Bacillati</taxon>
        <taxon>Bacillota</taxon>
        <taxon>Bacilli</taxon>
        <taxon>Bacillales</taxon>
        <taxon>Alicyclobacillaceae</taxon>
        <taxon>Tumebacillus</taxon>
    </lineage>
</organism>
<evidence type="ECO:0000256" key="1">
    <source>
        <dbReference type="SAM" id="SignalP"/>
    </source>
</evidence>